<protein>
    <submittedName>
        <fullName evidence="1">Uncharacterized protein</fullName>
    </submittedName>
</protein>
<reference evidence="1 2" key="1">
    <citation type="journal article" date="2017" name="Gigascience">
        <title>Genome sequence of the small brown planthopper, Laodelphax striatellus.</title>
        <authorList>
            <person name="Zhu J."/>
            <person name="Jiang F."/>
            <person name="Wang X."/>
            <person name="Yang P."/>
            <person name="Bao Y."/>
            <person name="Zhao W."/>
            <person name="Wang W."/>
            <person name="Lu H."/>
            <person name="Wang Q."/>
            <person name="Cui N."/>
            <person name="Li J."/>
            <person name="Chen X."/>
            <person name="Luo L."/>
            <person name="Yu J."/>
            <person name="Kang L."/>
            <person name="Cui F."/>
        </authorList>
    </citation>
    <scope>NUCLEOTIDE SEQUENCE [LARGE SCALE GENOMIC DNA]</scope>
    <source>
        <strain evidence="1">Lst14</strain>
    </source>
</reference>
<evidence type="ECO:0000313" key="1">
    <source>
        <dbReference type="EMBL" id="RZF35351.1"/>
    </source>
</evidence>
<dbReference type="EMBL" id="QKKF02028731">
    <property type="protein sequence ID" value="RZF35351.1"/>
    <property type="molecule type" value="Genomic_DNA"/>
</dbReference>
<name>A0A482WQ93_LAOST</name>
<keyword evidence="2" id="KW-1185">Reference proteome</keyword>
<gene>
    <name evidence="1" type="ORF">LSTR_LSTR016189</name>
</gene>
<organism evidence="1 2">
    <name type="scientific">Laodelphax striatellus</name>
    <name type="common">Small brown planthopper</name>
    <name type="synonym">Delphax striatella</name>
    <dbReference type="NCBI Taxonomy" id="195883"/>
    <lineage>
        <taxon>Eukaryota</taxon>
        <taxon>Metazoa</taxon>
        <taxon>Ecdysozoa</taxon>
        <taxon>Arthropoda</taxon>
        <taxon>Hexapoda</taxon>
        <taxon>Insecta</taxon>
        <taxon>Pterygota</taxon>
        <taxon>Neoptera</taxon>
        <taxon>Paraneoptera</taxon>
        <taxon>Hemiptera</taxon>
        <taxon>Auchenorrhyncha</taxon>
        <taxon>Fulgoroidea</taxon>
        <taxon>Delphacidae</taxon>
        <taxon>Criomorphinae</taxon>
        <taxon>Laodelphax</taxon>
    </lineage>
</organism>
<evidence type="ECO:0000313" key="2">
    <source>
        <dbReference type="Proteomes" id="UP000291343"/>
    </source>
</evidence>
<sequence>MLIVAVRYGFNNLSKCKESDVRFASAVAEFMSLMVQHCPEEFDRVGWDCPMIATASWILSINKTVGSGDTFYGSLVILSFSCCGLSIIQSNVATLCSSPDLKSDGSPLRALSISELERYHYMENEGPLSSGLLRVLLNELSLRSLESLCLRFDLF</sequence>
<dbReference type="AlphaFoldDB" id="A0A482WQ93"/>
<dbReference type="SMR" id="A0A482WQ93"/>
<comment type="caution">
    <text evidence="1">The sequence shown here is derived from an EMBL/GenBank/DDBJ whole genome shotgun (WGS) entry which is preliminary data.</text>
</comment>
<proteinExistence type="predicted"/>
<accession>A0A482WQ93</accession>
<dbReference type="Proteomes" id="UP000291343">
    <property type="component" value="Unassembled WGS sequence"/>
</dbReference>
<dbReference type="InParanoid" id="A0A482WQ93"/>